<dbReference type="AlphaFoldDB" id="A0AAV9BTX4"/>
<accession>A0AAV9BTX4</accession>
<proteinExistence type="predicted"/>
<dbReference type="Proteomes" id="UP001179952">
    <property type="component" value="Unassembled WGS sequence"/>
</dbReference>
<organism evidence="1 2">
    <name type="scientific">Acorus gramineus</name>
    <name type="common">Dwarf sweet flag</name>
    <dbReference type="NCBI Taxonomy" id="55184"/>
    <lineage>
        <taxon>Eukaryota</taxon>
        <taxon>Viridiplantae</taxon>
        <taxon>Streptophyta</taxon>
        <taxon>Embryophyta</taxon>
        <taxon>Tracheophyta</taxon>
        <taxon>Spermatophyta</taxon>
        <taxon>Magnoliopsida</taxon>
        <taxon>Liliopsida</taxon>
        <taxon>Acoraceae</taxon>
        <taxon>Acorus</taxon>
    </lineage>
</organism>
<reference evidence="1" key="1">
    <citation type="journal article" date="2023" name="Nat. Commun.">
        <title>Diploid and tetraploid genomes of Acorus and the evolution of monocots.</title>
        <authorList>
            <person name="Ma L."/>
            <person name="Liu K.W."/>
            <person name="Li Z."/>
            <person name="Hsiao Y.Y."/>
            <person name="Qi Y."/>
            <person name="Fu T."/>
            <person name="Tang G.D."/>
            <person name="Zhang D."/>
            <person name="Sun W.H."/>
            <person name="Liu D.K."/>
            <person name="Li Y."/>
            <person name="Chen G.Z."/>
            <person name="Liu X.D."/>
            <person name="Liao X.Y."/>
            <person name="Jiang Y.T."/>
            <person name="Yu X."/>
            <person name="Hao Y."/>
            <person name="Huang J."/>
            <person name="Zhao X.W."/>
            <person name="Ke S."/>
            <person name="Chen Y.Y."/>
            <person name="Wu W.L."/>
            <person name="Hsu J.L."/>
            <person name="Lin Y.F."/>
            <person name="Huang M.D."/>
            <person name="Li C.Y."/>
            <person name="Huang L."/>
            <person name="Wang Z.W."/>
            <person name="Zhao X."/>
            <person name="Zhong W.Y."/>
            <person name="Peng D.H."/>
            <person name="Ahmad S."/>
            <person name="Lan S."/>
            <person name="Zhang J.S."/>
            <person name="Tsai W.C."/>
            <person name="Van de Peer Y."/>
            <person name="Liu Z.J."/>
        </authorList>
    </citation>
    <scope>NUCLEOTIDE SEQUENCE</scope>
    <source>
        <strain evidence="1">SCP</strain>
    </source>
</reference>
<keyword evidence="2" id="KW-1185">Reference proteome</keyword>
<dbReference type="EMBL" id="JAUJYN010000001">
    <property type="protein sequence ID" value="KAK1279929.1"/>
    <property type="molecule type" value="Genomic_DNA"/>
</dbReference>
<comment type="caution">
    <text evidence="1">The sequence shown here is derived from an EMBL/GenBank/DDBJ whole genome shotgun (WGS) entry which is preliminary data.</text>
</comment>
<evidence type="ECO:0000313" key="2">
    <source>
        <dbReference type="Proteomes" id="UP001179952"/>
    </source>
</evidence>
<protein>
    <submittedName>
        <fullName evidence="1">Uncharacterized protein</fullName>
    </submittedName>
</protein>
<evidence type="ECO:0000313" key="1">
    <source>
        <dbReference type="EMBL" id="KAK1279929.1"/>
    </source>
</evidence>
<reference evidence="1" key="2">
    <citation type="submission" date="2023-06" db="EMBL/GenBank/DDBJ databases">
        <authorList>
            <person name="Ma L."/>
            <person name="Liu K.-W."/>
            <person name="Li Z."/>
            <person name="Hsiao Y.-Y."/>
            <person name="Qi Y."/>
            <person name="Fu T."/>
            <person name="Tang G."/>
            <person name="Zhang D."/>
            <person name="Sun W.-H."/>
            <person name="Liu D.-K."/>
            <person name="Li Y."/>
            <person name="Chen G.-Z."/>
            <person name="Liu X.-D."/>
            <person name="Liao X.-Y."/>
            <person name="Jiang Y.-T."/>
            <person name="Yu X."/>
            <person name="Hao Y."/>
            <person name="Huang J."/>
            <person name="Zhao X.-W."/>
            <person name="Ke S."/>
            <person name="Chen Y.-Y."/>
            <person name="Wu W.-L."/>
            <person name="Hsu J.-L."/>
            <person name="Lin Y.-F."/>
            <person name="Huang M.-D."/>
            <person name="Li C.-Y."/>
            <person name="Huang L."/>
            <person name="Wang Z.-W."/>
            <person name="Zhao X."/>
            <person name="Zhong W.-Y."/>
            <person name="Peng D.-H."/>
            <person name="Ahmad S."/>
            <person name="Lan S."/>
            <person name="Zhang J.-S."/>
            <person name="Tsai W.-C."/>
            <person name="Van De Peer Y."/>
            <person name="Liu Z.-J."/>
        </authorList>
    </citation>
    <scope>NUCLEOTIDE SEQUENCE</scope>
    <source>
        <strain evidence="1">SCP</strain>
        <tissue evidence="1">Leaves</tissue>
    </source>
</reference>
<gene>
    <name evidence="1" type="ORF">QJS04_geneDACA002922</name>
</gene>
<sequence>MKTLQSTMIKGSPNGWFMNGLDLLILFTPLPLKNRRTRSRPDITRVEAAAAAAADAGR</sequence>
<name>A0AAV9BTX4_ACOGR</name>